<dbReference type="Gene3D" id="3.90.550.10">
    <property type="entry name" value="Spore Coat Polysaccharide Biosynthesis Protein SpsA, Chain A"/>
    <property type="match status" value="1"/>
</dbReference>
<dbReference type="Proteomes" id="UP000584374">
    <property type="component" value="Unassembled WGS sequence"/>
</dbReference>
<dbReference type="InterPro" id="IPR029044">
    <property type="entry name" value="Nucleotide-diphossugar_trans"/>
</dbReference>
<reference evidence="6 7" key="1">
    <citation type="submission" date="2020-08" db="EMBL/GenBank/DDBJ databases">
        <title>Sequencing the genomes of 1000 actinobacteria strains.</title>
        <authorList>
            <person name="Klenk H.-P."/>
        </authorList>
    </citation>
    <scope>NUCLEOTIDE SEQUENCE [LARGE SCALE GENOMIC DNA]</scope>
    <source>
        <strain evidence="6 7">DSM 45584</strain>
    </source>
</reference>
<dbReference type="AlphaFoldDB" id="A0A840Q617"/>
<gene>
    <name evidence="6" type="ORF">BJ970_002675</name>
</gene>
<dbReference type="InterPro" id="IPR001173">
    <property type="entry name" value="Glyco_trans_2-like"/>
</dbReference>
<dbReference type="GO" id="GO:0016757">
    <property type="term" value="F:glycosyltransferase activity"/>
    <property type="evidence" value="ECO:0007669"/>
    <property type="project" value="UniProtKB-KW"/>
</dbReference>
<evidence type="ECO:0000313" key="6">
    <source>
        <dbReference type="EMBL" id="MBB5155141.1"/>
    </source>
</evidence>
<dbReference type="SUPFAM" id="SSF53448">
    <property type="entry name" value="Nucleotide-diphospho-sugar transferases"/>
    <property type="match status" value="1"/>
</dbReference>
<accession>A0A840Q617</accession>
<keyword evidence="3" id="KW-0328">Glycosyltransferase</keyword>
<feature type="domain" description="Glycosyltransferase 2-like" evidence="5">
    <location>
        <begin position="10"/>
        <end position="166"/>
    </location>
</feature>
<keyword evidence="7" id="KW-1185">Reference proteome</keyword>
<dbReference type="EMBL" id="JACHIW010000001">
    <property type="protein sequence ID" value="MBB5155141.1"/>
    <property type="molecule type" value="Genomic_DNA"/>
</dbReference>
<evidence type="ECO:0000256" key="1">
    <source>
        <dbReference type="ARBA" id="ARBA00004776"/>
    </source>
</evidence>
<evidence type="ECO:0000313" key="7">
    <source>
        <dbReference type="Proteomes" id="UP000584374"/>
    </source>
</evidence>
<evidence type="ECO:0000256" key="3">
    <source>
        <dbReference type="ARBA" id="ARBA00022676"/>
    </source>
</evidence>
<evidence type="ECO:0000256" key="2">
    <source>
        <dbReference type="ARBA" id="ARBA00006739"/>
    </source>
</evidence>
<dbReference type="Pfam" id="PF00535">
    <property type="entry name" value="Glycos_transf_2"/>
    <property type="match status" value="1"/>
</dbReference>
<dbReference type="RefSeq" id="WP_312864233.1">
    <property type="nucleotide sequence ID" value="NZ_JACHIW010000001.1"/>
</dbReference>
<dbReference type="PANTHER" id="PTHR43179:SF12">
    <property type="entry name" value="GALACTOFURANOSYLTRANSFERASE GLFT2"/>
    <property type="match status" value="1"/>
</dbReference>
<evidence type="ECO:0000256" key="4">
    <source>
        <dbReference type="ARBA" id="ARBA00022679"/>
    </source>
</evidence>
<dbReference type="PANTHER" id="PTHR43179">
    <property type="entry name" value="RHAMNOSYLTRANSFERASE WBBL"/>
    <property type="match status" value="1"/>
</dbReference>
<keyword evidence="4" id="KW-0808">Transferase</keyword>
<proteinExistence type="inferred from homology"/>
<name>A0A840Q617_9PSEU</name>
<protein>
    <recommendedName>
        <fullName evidence="5">Glycosyltransferase 2-like domain-containing protein</fullName>
    </recommendedName>
</protein>
<sequence length="328" mass="34900">MTASERVRSTVVVVTWRGRDHIEACLDALAAQDCPHKTLVVDNASDDGTAALLAAHPAAPEVLRLRRNLGYAGGIAAALDRVHTPYVAWLNDDAAPAPGWLGALEAALDADHGAAAASSVLRTPDGRVQSVGVRLTADGHGADALKPVDAVFGFCGGAALLRAGHLRSVGGVPAHFFCYYEDTDTSWRLRLAGHRVIPVISASASHLHGATTLPGSTRFHLWNERNRLLTLLRCAPFSVAARELARFAAITFALPLRRAVQARSRPGQAAPGGLDRKVPEAANFRVAVRLRVLAEVAVGLPAALHARRRIGQAARVSRREVWRTWAGA</sequence>
<comment type="similarity">
    <text evidence="2">Belongs to the glycosyltransferase 2 family.</text>
</comment>
<organism evidence="6 7">
    <name type="scientific">Saccharopolyspora phatthalungensis</name>
    <dbReference type="NCBI Taxonomy" id="664693"/>
    <lineage>
        <taxon>Bacteria</taxon>
        <taxon>Bacillati</taxon>
        <taxon>Actinomycetota</taxon>
        <taxon>Actinomycetes</taxon>
        <taxon>Pseudonocardiales</taxon>
        <taxon>Pseudonocardiaceae</taxon>
        <taxon>Saccharopolyspora</taxon>
    </lineage>
</organism>
<evidence type="ECO:0000259" key="5">
    <source>
        <dbReference type="Pfam" id="PF00535"/>
    </source>
</evidence>
<comment type="pathway">
    <text evidence="1">Cell wall biogenesis; cell wall polysaccharide biosynthesis.</text>
</comment>
<comment type="caution">
    <text evidence="6">The sequence shown here is derived from an EMBL/GenBank/DDBJ whole genome shotgun (WGS) entry which is preliminary data.</text>
</comment>